<dbReference type="Pfam" id="PF13843">
    <property type="entry name" value="DDE_Tnp_1_7"/>
    <property type="match status" value="1"/>
</dbReference>
<evidence type="ECO:0000313" key="3">
    <source>
        <dbReference type="Proteomes" id="UP000735302"/>
    </source>
</evidence>
<dbReference type="Proteomes" id="UP000735302">
    <property type="component" value="Unassembled WGS sequence"/>
</dbReference>
<dbReference type="PANTHER" id="PTHR46599:SF3">
    <property type="entry name" value="PIGGYBAC TRANSPOSABLE ELEMENT-DERIVED PROTEIN 4"/>
    <property type="match status" value="1"/>
</dbReference>
<name>A0AAV4B8R0_9GAST</name>
<dbReference type="AlphaFoldDB" id="A0AAV4B8R0"/>
<dbReference type="EMBL" id="BLXT01004605">
    <property type="protein sequence ID" value="GFO15223.1"/>
    <property type="molecule type" value="Genomic_DNA"/>
</dbReference>
<proteinExistence type="predicted"/>
<gene>
    <name evidence="2" type="ORF">PoB_004172800</name>
</gene>
<evidence type="ECO:0000259" key="1">
    <source>
        <dbReference type="Pfam" id="PF13843"/>
    </source>
</evidence>
<keyword evidence="3" id="KW-1185">Reference proteome</keyword>
<protein>
    <submittedName>
        <fullName evidence="2">PiggyBac transposase uribo1</fullName>
    </submittedName>
</protein>
<accession>A0AAV4B8R0</accession>
<reference evidence="2 3" key="1">
    <citation type="journal article" date="2021" name="Elife">
        <title>Chloroplast acquisition without the gene transfer in kleptoplastic sea slugs, Plakobranchus ocellatus.</title>
        <authorList>
            <person name="Maeda T."/>
            <person name="Takahashi S."/>
            <person name="Yoshida T."/>
            <person name="Shimamura S."/>
            <person name="Takaki Y."/>
            <person name="Nagai Y."/>
            <person name="Toyoda A."/>
            <person name="Suzuki Y."/>
            <person name="Arimoto A."/>
            <person name="Ishii H."/>
            <person name="Satoh N."/>
            <person name="Nishiyama T."/>
            <person name="Hasebe M."/>
            <person name="Maruyama T."/>
            <person name="Minagawa J."/>
            <person name="Obokata J."/>
            <person name="Shigenobu S."/>
        </authorList>
    </citation>
    <scope>NUCLEOTIDE SEQUENCE [LARGE SCALE GENOMIC DNA]</scope>
</reference>
<comment type="caution">
    <text evidence="2">The sequence shown here is derived from an EMBL/GenBank/DDBJ whole genome shotgun (WGS) entry which is preliminary data.</text>
</comment>
<organism evidence="2 3">
    <name type="scientific">Plakobranchus ocellatus</name>
    <dbReference type="NCBI Taxonomy" id="259542"/>
    <lineage>
        <taxon>Eukaryota</taxon>
        <taxon>Metazoa</taxon>
        <taxon>Spiralia</taxon>
        <taxon>Lophotrochozoa</taxon>
        <taxon>Mollusca</taxon>
        <taxon>Gastropoda</taxon>
        <taxon>Heterobranchia</taxon>
        <taxon>Euthyneura</taxon>
        <taxon>Panpulmonata</taxon>
        <taxon>Sacoglossa</taxon>
        <taxon>Placobranchoidea</taxon>
        <taxon>Plakobranchidae</taxon>
        <taxon>Plakobranchus</taxon>
    </lineage>
</organism>
<feature type="domain" description="PiggyBac transposable element-derived protein" evidence="1">
    <location>
        <begin position="175"/>
        <end position="264"/>
    </location>
</feature>
<sequence length="266" mass="29852">MEFMTVCDMTRDFPSQGLAMRLDNLSWSVTKHHSQLEALALTKKGLSDLRMVVQQLASLTTAECPTVASAAALCLGAIGPINLQVLSLSRQSGKIGQALELYKGQENEKYCWLFHALDASLMDESLEAVATASSVLQKVLVTKASKQFERHFTKITKGQNSLFYHLQLFKSSGPNNPTRNDPNRDKFFKIRPPVDHLNTRFPAVNYFEQQLLIDESMMLFRGLVEFHQNLLSKPIRYGLKLYLCCESSSGYVLLMKFYTGANTTGP</sequence>
<dbReference type="InterPro" id="IPR029526">
    <property type="entry name" value="PGBD"/>
</dbReference>
<evidence type="ECO:0000313" key="2">
    <source>
        <dbReference type="EMBL" id="GFO15223.1"/>
    </source>
</evidence>
<dbReference type="PANTHER" id="PTHR46599">
    <property type="entry name" value="PIGGYBAC TRANSPOSABLE ELEMENT-DERIVED PROTEIN 4"/>
    <property type="match status" value="1"/>
</dbReference>